<evidence type="ECO:0000313" key="2">
    <source>
        <dbReference type="Proteomes" id="UP001141552"/>
    </source>
</evidence>
<reference evidence="1" key="1">
    <citation type="submission" date="2022-02" db="EMBL/GenBank/DDBJ databases">
        <authorList>
            <person name="Henning P.M."/>
            <person name="McCubbin A.G."/>
            <person name="Shore J.S."/>
        </authorList>
    </citation>
    <scope>NUCLEOTIDE SEQUENCE</scope>
    <source>
        <strain evidence="1">F60SS</strain>
        <tissue evidence="1">Leaves</tissue>
    </source>
</reference>
<reference evidence="1" key="2">
    <citation type="journal article" date="2023" name="Plants (Basel)">
        <title>Annotation of the Turnera subulata (Passifloraceae) Draft Genome Reveals the S-Locus Evolved after the Divergence of Turneroideae from Passifloroideae in a Stepwise Manner.</title>
        <authorList>
            <person name="Henning P.M."/>
            <person name="Roalson E.H."/>
            <person name="Mir W."/>
            <person name="McCubbin A.G."/>
            <person name="Shore J.S."/>
        </authorList>
    </citation>
    <scope>NUCLEOTIDE SEQUENCE</scope>
    <source>
        <strain evidence="1">F60SS</strain>
    </source>
</reference>
<dbReference type="EMBL" id="JAKUCV010004776">
    <property type="protein sequence ID" value="KAJ4834128.1"/>
    <property type="molecule type" value="Genomic_DNA"/>
</dbReference>
<accession>A0A9Q0FMJ7</accession>
<sequence length="85" mass="9756">MDKRRGVRKLELKEVSGYGWHGKKMKVGNLNLNLREGAPGNDRLQLGFMIDLHCYPFTTTTARAYLGILDGDDSFLSYSYHQSFR</sequence>
<keyword evidence="2" id="KW-1185">Reference proteome</keyword>
<gene>
    <name evidence="1" type="ORF">Tsubulata_012617</name>
</gene>
<name>A0A9Q0FMJ7_9ROSI</name>
<dbReference type="Proteomes" id="UP001141552">
    <property type="component" value="Unassembled WGS sequence"/>
</dbReference>
<protein>
    <submittedName>
        <fullName evidence="1">Uncharacterized protein</fullName>
    </submittedName>
</protein>
<dbReference type="AlphaFoldDB" id="A0A9Q0FMJ7"/>
<proteinExistence type="predicted"/>
<organism evidence="1 2">
    <name type="scientific">Turnera subulata</name>
    <dbReference type="NCBI Taxonomy" id="218843"/>
    <lineage>
        <taxon>Eukaryota</taxon>
        <taxon>Viridiplantae</taxon>
        <taxon>Streptophyta</taxon>
        <taxon>Embryophyta</taxon>
        <taxon>Tracheophyta</taxon>
        <taxon>Spermatophyta</taxon>
        <taxon>Magnoliopsida</taxon>
        <taxon>eudicotyledons</taxon>
        <taxon>Gunneridae</taxon>
        <taxon>Pentapetalae</taxon>
        <taxon>rosids</taxon>
        <taxon>fabids</taxon>
        <taxon>Malpighiales</taxon>
        <taxon>Passifloraceae</taxon>
        <taxon>Turnera</taxon>
    </lineage>
</organism>
<evidence type="ECO:0000313" key="1">
    <source>
        <dbReference type="EMBL" id="KAJ4834128.1"/>
    </source>
</evidence>
<comment type="caution">
    <text evidence="1">The sequence shown here is derived from an EMBL/GenBank/DDBJ whole genome shotgun (WGS) entry which is preliminary data.</text>
</comment>